<dbReference type="EMBL" id="JFBM01000055">
    <property type="protein sequence ID" value="KFU75802.1"/>
    <property type="molecule type" value="Genomic_DNA"/>
</dbReference>
<protein>
    <recommendedName>
        <fullName evidence="4">FAD-binding domain-containing protein</fullName>
    </recommendedName>
</protein>
<proteinExistence type="predicted"/>
<dbReference type="NCBIfam" id="NF005720">
    <property type="entry name" value="PRK07538.1"/>
    <property type="match status" value="1"/>
</dbReference>
<evidence type="ECO:0000313" key="6">
    <source>
        <dbReference type="Proteomes" id="UP000256220"/>
    </source>
</evidence>
<dbReference type="GO" id="GO:0071949">
    <property type="term" value="F:FAD binding"/>
    <property type="evidence" value="ECO:0007669"/>
    <property type="project" value="InterPro"/>
</dbReference>
<dbReference type="InterPro" id="IPR036188">
    <property type="entry name" value="FAD/NAD-bd_sf"/>
</dbReference>
<keyword evidence="3" id="KW-0732">Signal</keyword>
<dbReference type="PANTHER" id="PTHR13789:SF268">
    <property type="entry name" value="5-METHYLPHENAZINE-1-CARBOXYLATE 1-MONOOXYGENASE"/>
    <property type="match status" value="1"/>
</dbReference>
<comment type="caution">
    <text evidence="5">The sequence shown here is derived from an EMBL/GenBank/DDBJ whole genome shotgun (WGS) entry which is preliminary data.</text>
</comment>
<feature type="domain" description="FAD-binding" evidence="4">
    <location>
        <begin position="2"/>
        <end position="351"/>
    </location>
</feature>
<accession>A0A2P2FGF1</accession>
<gene>
    <name evidence="5" type="ORF">BB31_39570</name>
</gene>
<dbReference type="InterPro" id="IPR002938">
    <property type="entry name" value="FAD-bd"/>
</dbReference>
<dbReference type="Gene3D" id="3.30.9.30">
    <property type="match status" value="1"/>
</dbReference>
<name>A0A2P2FGF1_AMYLU</name>
<evidence type="ECO:0000256" key="1">
    <source>
        <dbReference type="ARBA" id="ARBA00023002"/>
    </source>
</evidence>
<dbReference type="InterPro" id="IPR050493">
    <property type="entry name" value="FAD-dep_Monooxygenase_BioMet"/>
</dbReference>
<dbReference type="PRINTS" id="PR00420">
    <property type="entry name" value="RNGMNOXGNASE"/>
</dbReference>
<keyword evidence="6" id="KW-1185">Reference proteome</keyword>
<evidence type="ECO:0000259" key="4">
    <source>
        <dbReference type="Pfam" id="PF01494"/>
    </source>
</evidence>
<dbReference type="SUPFAM" id="SSF54373">
    <property type="entry name" value="FAD-linked reductases, C-terminal domain"/>
    <property type="match status" value="1"/>
</dbReference>
<dbReference type="RefSeq" id="WP_034323344.1">
    <property type="nucleotide sequence ID" value="NZ_JFBM01000055.1"/>
</dbReference>
<keyword evidence="2" id="KW-0503">Monooxygenase</keyword>
<dbReference type="AlphaFoldDB" id="A0A2P2FGF1"/>
<evidence type="ECO:0000256" key="2">
    <source>
        <dbReference type="ARBA" id="ARBA00023033"/>
    </source>
</evidence>
<dbReference type="Pfam" id="PF01494">
    <property type="entry name" value="FAD_binding_3"/>
    <property type="match status" value="1"/>
</dbReference>
<evidence type="ECO:0000313" key="5">
    <source>
        <dbReference type="EMBL" id="KFU75802.1"/>
    </source>
</evidence>
<keyword evidence="1" id="KW-0560">Oxidoreductase</keyword>
<organism evidence="5 6">
    <name type="scientific">Amycolatopsis lurida NRRL 2430</name>
    <dbReference type="NCBI Taxonomy" id="1460371"/>
    <lineage>
        <taxon>Bacteria</taxon>
        <taxon>Bacillati</taxon>
        <taxon>Actinomycetota</taxon>
        <taxon>Actinomycetes</taxon>
        <taxon>Pseudonocardiales</taxon>
        <taxon>Pseudonocardiaceae</taxon>
        <taxon>Amycolatopsis</taxon>
    </lineage>
</organism>
<dbReference type="SUPFAM" id="SSF51905">
    <property type="entry name" value="FAD/NAD(P)-binding domain"/>
    <property type="match status" value="1"/>
</dbReference>
<dbReference type="PANTHER" id="PTHR13789">
    <property type="entry name" value="MONOOXYGENASE"/>
    <property type="match status" value="1"/>
</dbReference>
<evidence type="ECO:0000256" key="3">
    <source>
        <dbReference type="SAM" id="SignalP"/>
    </source>
</evidence>
<dbReference type="GO" id="GO:0004497">
    <property type="term" value="F:monooxygenase activity"/>
    <property type="evidence" value="ECO:0007669"/>
    <property type="project" value="UniProtKB-KW"/>
</dbReference>
<feature type="signal peptide" evidence="3">
    <location>
        <begin position="1"/>
        <end position="21"/>
    </location>
</feature>
<feature type="chain" id="PRO_5038355543" description="FAD-binding domain-containing protein" evidence="3">
    <location>
        <begin position="22"/>
        <end position="426"/>
    </location>
</feature>
<sequence>MKILISGAGIGGLTAALSLHAAGFTDVQVVESAQELRPLGVGLNLLPNAVRELAELGLLSAVASQAVATRELILCNSFGQLVWREPRGLDAGNEWPQLSIHRGHLQAVLADAVRNRLGAHTIATDTRVTAVTPLSGGRVRTSLNHPSTANSSTLDTDLLIGADGINSAVRSSLYPREGPPLWNGLTLWRGVAWSMPYLTGASMIVAGDDVERIVLYPIRERSNGEHTVLVNWVIARRCGDEPQHGDWNRRTSVDRVIEHALRWRFDWLDIPAIIRSAPAVFEYPMIDRDPLPRWTFQRVTLLGDAAHPMYPAGSNGATQAIIDARALAYLLATCDDVDQALDAYDRQRRNLMGRIQLSNRAMGPERAITLAHQRAPGGFGDINDVISANELAQISADYARTAGFDPDACARRSPYNAMNWSTHVRQ</sequence>
<reference evidence="5 6" key="1">
    <citation type="journal article" date="2014" name="Genome Announc.">
        <title>Draft Genome Sequence of Amycolatopsis lurida NRRL 2430, Producer of the Glycopeptide Family Antibiotic Ristocetin.</title>
        <authorList>
            <person name="Kwun M.J."/>
            <person name="Hong H.J."/>
        </authorList>
    </citation>
    <scope>NUCLEOTIDE SEQUENCE [LARGE SCALE GENOMIC DNA]</scope>
    <source>
        <strain evidence="5 6">NRRL 2430</strain>
    </source>
</reference>
<dbReference type="Proteomes" id="UP000256220">
    <property type="component" value="Unassembled WGS sequence"/>
</dbReference>
<dbReference type="Gene3D" id="3.50.50.60">
    <property type="entry name" value="FAD/NAD(P)-binding domain"/>
    <property type="match status" value="1"/>
</dbReference>